<dbReference type="OrthoDB" id="9815657at2"/>
<comment type="caution">
    <text evidence="3">The sequence shown here is derived from an EMBL/GenBank/DDBJ whole genome shotgun (WGS) entry which is preliminary data.</text>
</comment>
<evidence type="ECO:0000313" key="4">
    <source>
        <dbReference type="Proteomes" id="UP000305939"/>
    </source>
</evidence>
<sequence length="281" mass="32240">MKKSLTLVFLLFLTICSAQKELLYISTVSGNFDIFKLDLQTGASEQLTDNAGWDWAPKYIPKNGEILYYSTDTTDTFSYRLMDPDGCGVALEAIEGENLTPSPDGKNFTYTSKTGDHQYIFLYDRCTLERKKVVGSKSYNGRVCWKRDGSGFAFISDRDGNNEIYYFELKGKRMLRLTNDEKRQKYMAWSPDGKHLVFSEELSDTANQLKILELATGKITELTGTEYIESELSWSPDGQHIAFHSKRDQGDQLYMIHVETKKVRQLTFARAYHGEPEWIND</sequence>
<proteinExistence type="inferred from homology"/>
<protein>
    <recommendedName>
        <fullName evidence="5">Dipeptidylpeptidase IV N-terminal domain-containing protein</fullName>
    </recommendedName>
</protein>
<dbReference type="EMBL" id="SSMC01000002">
    <property type="protein sequence ID" value="THD67529.1"/>
    <property type="molecule type" value="Genomic_DNA"/>
</dbReference>
<dbReference type="SUPFAM" id="SSF82171">
    <property type="entry name" value="DPP6 N-terminal domain-like"/>
    <property type="match status" value="1"/>
</dbReference>
<dbReference type="Proteomes" id="UP000305939">
    <property type="component" value="Unassembled WGS sequence"/>
</dbReference>
<evidence type="ECO:0008006" key="5">
    <source>
        <dbReference type="Google" id="ProtNLM"/>
    </source>
</evidence>
<dbReference type="AlphaFoldDB" id="A0A4S3M1U1"/>
<reference evidence="3 4" key="1">
    <citation type="submission" date="2019-04" db="EMBL/GenBank/DDBJ databases">
        <title>Draft genome sequence of Robertkochia marina CC-AMO-30D.</title>
        <authorList>
            <person name="Hameed A."/>
            <person name="Lin S.-Y."/>
            <person name="Shahina M."/>
            <person name="Lai W.-A."/>
            <person name="Young C.-C."/>
        </authorList>
    </citation>
    <scope>NUCLEOTIDE SEQUENCE [LARGE SCALE GENOMIC DNA]</scope>
    <source>
        <strain evidence="3 4">CC-AMO-30D</strain>
    </source>
</reference>
<dbReference type="PANTHER" id="PTHR36842:SF1">
    <property type="entry name" value="PROTEIN TOLB"/>
    <property type="match status" value="1"/>
</dbReference>
<dbReference type="RefSeq" id="WP_136335734.1">
    <property type="nucleotide sequence ID" value="NZ_QXMP01000005.1"/>
</dbReference>
<dbReference type="Gene3D" id="2.120.10.30">
    <property type="entry name" value="TolB, C-terminal domain"/>
    <property type="match status" value="3"/>
</dbReference>
<evidence type="ECO:0000256" key="2">
    <source>
        <dbReference type="SAM" id="SignalP"/>
    </source>
</evidence>
<organism evidence="3 4">
    <name type="scientific">Robertkochia marina</name>
    <dbReference type="NCBI Taxonomy" id="1227945"/>
    <lineage>
        <taxon>Bacteria</taxon>
        <taxon>Pseudomonadati</taxon>
        <taxon>Bacteroidota</taxon>
        <taxon>Flavobacteriia</taxon>
        <taxon>Flavobacteriales</taxon>
        <taxon>Flavobacteriaceae</taxon>
        <taxon>Robertkochia</taxon>
    </lineage>
</organism>
<name>A0A4S3M1U1_9FLAO</name>
<dbReference type="PANTHER" id="PTHR36842">
    <property type="entry name" value="PROTEIN TOLB HOMOLOG"/>
    <property type="match status" value="1"/>
</dbReference>
<evidence type="ECO:0000313" key="3">
    <source>
        <dbReference type="EMBL" id="THD67529.1"/>
    </source>
</evidence>
<gene>
    <name evidence="3" type="ORF">E7Z59_07655</name>
</gene>
<dbReference type="InterPro" id="IPR011042">
    <property type="entry name" value="6-blade_b-propeller_TolB-like"/>
</dbReference>
<accession>A0A4S3M1U1</accession>
<evidence type="ECO:0000256" key="1">
    <source>
        <dbReference type="ARBA" id="ARBA00009820"/>
    </source>
</evidence>
<comment type="similarity">
    <text evidence="1">Belongs to the TolB family.</text>
</comment>
<feature type="signal peptide" evidence="2">
    <location>
        <begin position="1"/>
        <end position="20"/>
    </location>
</feature>
<dbReference type="Pfam" id="PF07676">
    <property type="entry name" value="PD40"/>
    <property type="match status" value="3"/>
</dbReference>
<keyword evidence="2" id="KW-0732">Signal</keyword>
<feature type="chain" id="PRO_5020636448" description="Dipeptidylpeptidase IV N-terminal domain-containing protein" evidence="2">
    <location>
        <begin position="21"/>
        <end position="281"/>
    </location>
</feature>
<keyword evidence="4" id="KW-1185">Reference proteome</keyword>
<dbReference type="InterPro" id="IPR011659">
    <property type="entry name" value="WD40"/>
</dbReference>